<keyword evidence="2" id="KW-0472">Membrane</keyword>
<feature type="transmembrane region" description="Helical" evidence="2">
    <location>
        <begin position="120"/>
        <end position="138"/>
    </location>
</feature>
<dbReference type="SUPFAM" id="SSF103481">
    <property type="entry name" value="Multidrug resistance efflux transporter EmrE"/>
    <property type="match status" value="1"/>
</dbReference>
<dbReference type="Pfam" id="PF00892">
    <property type="entry name" value="EamA"/>
    <property type="match status" value="1"/>
</dbReference>
<keyword evidence="2" id="KW-0812">Transmembrane</keyword>
<feature type="transmembrane region" description="Helical" evidence="2">
    <location>
        <begin position="65"/>
        <end position="88"/>
    </location>
</feature>
<feature type="transmembrane region" description="Helical" evidence="2">
    <location>
        <begin position="32"/>
        <end position="53"/>
    </location>
</feature>
<comment type="caution">
    <text evidence="4">The sequence shown here is derived from an EMBL/GenBank/DDBJ whole genome shotgun (WGS) entry which is preliminary data.</text>
</comment>
<dbReference type="Gene3D" id="1.10.3730.20">
    <property type="match status" value="1"/>
</dbReference>
<sequence>MWIVFALLAAMVSATVVTLSKAGVKNVPPSLAFAIQAVLIILVSWGAVLWEGLLPEITKIDRRSWIFLVAAGVLTAGSSLLTFRALSLGDASRVSPLTNTALIFSVFLAALFLKEKLTWQVLLGAGLMVAGAILIATTKPSDQSEKKESSTKNGRPASGATIYESKPSA</sequence>
<dbReference type="PANTHER" id="PTHR22911:SF137">
    <property type="entry name" value="SOLUTE CARRIER FAMILY 35 MEMBER G2-RELATED"/>
    <property type="match status" value="1"/>
</dbReference>
<feature type="domain" description="EamA" evidence="3">
    <location>
        <begin position="1"/>
        <end position="136"/>
    </location>
</feature>
<proteinExistence type="predicted"/>
<organism evidence="4 5">
    <name type="scientific">Hymenobacter mellowenesis</name>
    <dbReference type="NCBI Taxonomy" id="3063995"/>
    <lineage>
        <taxon>Bacteria</taxon>
        <taxon>Pseudomonadati</taxon>
        <taxon>Bacteroidota</taxon>
        <taxon>Cytophagia</taxon>
        <taxon>Cytophagales</taxon>
        <taxon>Hymenobacteraceae</taxon>
        <taxon>Hymenobacter</taxon>
    </lineage>
</organism>
<gene>
    <name evidence="4" type="ORF">Q5H92_23570</name>
</gene>
<evidence type="ECO:0000313" key="5">
    <source>
        <dbReference type="Proteomes" id="UP001167796"/>
    </source>
</evidence>
<evidence type="ECO:0000313" key="4">
    <source>
        <dbReference type="EMBL" id="MDO7849363.1"/>
    </source>
</evidence>
<name>A0ABT9AIG6_9BACT</name>
<evidence type="ECO:0000259" key="3">
    <source>
        <dbReference type="Pfam" id="PF00892"/>
    </source>
</evidence>
<evidence type="ECO:0000256" key="1">
    <source>
        <dbReference type="SAM" id="MobiDB-lite"/>
    </source>
</evidence>
<dbReference type="InterPro" id="IPR000620">
    <property type="entry name" value="EamA_dom"/>
</dbReference>
<protein>
    <submittedName>
        <fullName evidence="4">EamA family transporter</fullName>
    </submittedName>
</protein>
<accession>A0ABT9AIG6</accession>
<dbReference type="InterPro" id="IPR037185">
    <property type="entry name" value="EmrE-like"/>
</dbReference>
<dbReference type="RefSeq" id="WP_305014031.1">
    <property type="nucleotide sequence ID" value="NZ_JAUQSX010000016.1"/>
</dbReference>
<keyword evidence="5" id="KW-1185">Reference proteome</keyword>
<keyword evidence="2" id="KW-1133">Transmembrane helix</keyword>
<evidence type="ECO:0000256" key="2">
    <source>
        <dbReference type="SAM" id="Phobius"/>
    </source>
</evidence>
<dbReference type="PANTHER" id="PTHR22911">
    <property type="entry name" value="ACYL-MALONYL CONDENSING ENZYME-RELATED"/>
    <property type="match status" value="1"/>
</dbReference>
<dbReference type="EMBL" id="JAUQSX010000016">
    <property type="protein sequence ID" value="MDO7849363.1"/>
    <property type="molecule type" value="Genomic_DNA"/>
</dbReference>
<reference evidence="4" key="1">
    <citation type="submission" date="2023-07" db="EMBL/GenBank/DDBJ databases">
        <authorList>
            <person name="Kim M.K."/>
        </authorList>
    </citation>
    <scope>NUCLEOTIDE SEQUENCE</scope>
    <source>
        <strain evidence="4">M29</strain>
    </source>
</reference>
<dbReference type="Proteomes" id="UP001167796">
    <property type="component" value="Unassembled WGS sequence"/>
</dbReference>
<feature type="region of interest" description="Disordered" evidence="1">
    <location>
        <begin position="140"/>
        <end position="169"/>
    </location>
</feature>